<feature type="compositionally biased region" description="Basic and acidic residues" evidence="7">
    <location>
        <begin position="563"/>
        <end position="572"/>
    </location>
</feature>
<dbReference type="PROSITE" id="PS50082">
    <property type="entry name" value="WD_REPEATS_2"/>
    <property type="match status" value="3"/>
</dbReference>
<dbReference type="PANTHER" id="PTHR22852:SF0">
    <property type="entry name" value="DENTICLELESS PROTEIN HOMOLOG"/>
    <property type="match status" value="1"/>
</dbReference>
<reference evidence="8 9" key="1">
    <citation type="submission" date="2021-06" db="EMBL/GenBank/DDBJ databases">
        <title>A haploid diamondback moth (Plutella xylostella L.) genome assembly resolves 31 chromosomes and identifies a diamide resistance mutation.</title>
        <authorList>
            <person name="Ward C.M."/>
            <person name="Perry K.D."/>
            <person name="Baker G."/>
            <person name="Powis K."/>
            <person name="Heckel D.G."/>
            <person name="Baxter S.W."/>
        </authorList>
    </citation>
    <scope>NUCLEOTIDE SEQUENCE [LARGE SCALE GENOMIC DNA]</scope>
    <source>
        <strain evidence="8 9">LV</strain>
        <tissue evidence="8">Single pupa</tissue>
    </source>
</reference>
<dbReference type="PANTHER" id="PTHR22852">
    <property type="entry name" value="LETHAL 2 DENTICLELESS PROTEIN RETINOIC ACID-REGULATED NUCLEAR MATRIX-ASSOCIATED PROTEIN"/>
    <property type="match status" value="1"/>
</dbReference>
<sequence>MNDVQVFIDRQLGICRGWNYDSVVRRLMVRPEESFYYYGLQSGEAAGAGAGEQDPPIFACRFAECGGFEHLLALANEDGRVAVQNTEHVGSGSSLDSFQCHNNAVFDLAWRPGALGFVTVSGDHTAALWDLAGGAPRRAAVFAAHSRSVKTAVFRPDDGAVFATGARDGAVLVWDVRAPRPDQRLAGCHAPPAPRPASHGKRPRLEPPRAASVTALAFQDAHTLVSAGECDGNIKVWDLRKHYSAHTRSPLPRHAIPYCGSSARRGYSALLARGVRLFASCMDGVVYCFNVATYSALPERRYVGHESGSFYIKAALSGDGRYLVSGSSDKLAYVWGAASGACVARLAGHRAEVTCAAWGRGLALVTCGDDARHLLWRVGPEELPEDERVLLAGRALPAPPPPRAARDATPHSLKRRRADTPASRPRSPRPPAARPERRPTATKRCLVDMMNAARDDEPAGKRARASPPPVSPPPSPALLAAGCKRRLSSPGSPGKRPCGDADWPALAPRAGASYTTPTKDYERAASGAPSPRTPLAARSPLSPSSAANRSPPGGAGGAGWRTPTRDLPDYARDGAAPHLRLMSPGRKRADTTDWLTRLSRQRAPPPPPRRAPRHPRAARPPTLHHRQDAQEQHQN</sequence>
<dbReference type="InterPro" id="IPR051865">
    <property type="entry name" value="WD-repeat_CDT2_adapter"/>
</dbReference>
<evidence type="ECO:0000256" key="5">
    <source>
        <dbReference type="ARBA" id="ARBA00038344"/>
    </source>
</evidence>
<organism evidence="8 9">
    <name type="scientific">Plutella xylostella</name>
    <name type="common">Diamondback moth</name>
    <name type="synonym">Plutella maculipennis</name>
    <dbReference type="NCBI Taxonomy" id="51655"/>
    <lineage>
        <taxon>Eukaryota</taxon>
        <taxon>Metazoa</taxon>
        <taxon>Ecdysozoa</taxon>
        <taxon>Arthropoda</taxon>
        <taxon>Hexapoda</taxon>
        <taxon>Insecta</taxon>
        <taxon>Pterygota</taxon>
        <taxon>Neoptera</taxon>
        <taxon>Endopterygota</taxon>
        <taxon>Lepidoptera</taxon>
        <taxon>Glossata</taxon>
        <taxon>Ditrysia</taxon>
        <taxon>Yponomeutoidea</taxon>
        <taxon>Plutellidae</taxon>
        <taxon>Plutella</taxon>
    </lineage>
</organism>
<evidence type="ECO:0000313" key="9">
    <source>
        <dbReference type="Proteomes" id="UP000823941"/>
    </source>
</evidence>
<comment type="caution">
    <text evidence="8">The sequence shown here is derived from an EMBL/GenBank/DDBJ whole genome shotgun (WGS) entry which is preliminary data.</text>
</comment>
<gene>
    <name evidence="8" type="ORF">JYU34_008390</name>
</gene>
<feature type="repeat" description="WD" evidence="6">
    <location>
        <begin position="142"/>
        <end position="184"/>
    </location>
</feature>
<dbReference type="EMBL" id="JAHIBW010000012">
    <property type="protein sequence ID" value="KAG7305851.1"/>
    <property type="molecule type" value="Genomic_DNA"/>
</dbReference>
<evidence type="ECO:0000256" key="4">
    <source>
        <dbReference type="ARBA" id="ARBA00022786"/>
    </source>
</evidence>
<feature type="repeat" description="WD" evidence="6">
    <location>
        <begin position="98"/>
        <end position="139"/>
    </location>
</feature>
<comment type="pathway">
    <text evidence="1">Protein modification; protein ubiquitination.</text>
</comment>
<dbReference type="InterPro" id="IPR001680">
    <property type="entry name" value="WD40_rpt"/>
</dbReference>
<dbReference type="SMART" id="SM00320">
    <property type="entry name" value="WD40"/>
    <property type="match status" value="5"/>
</dbReference>
<accession>A0ABQ7QKV4</accession>
<feature type="compositionally biased region" description="Pro residues" evidence="7">
    <location>
        <begin position="466"/>
        <end position="476"/>
    </location>
</feature>
<proteinExistence type="inferred from homology"/>
<evidence type="ECO:0000313" key="8">
    <source>
        <dbReference type="EMBL" id="KAG7305851.1"/>
    </source>
</evidence>
<keyword evidence="3" id="KW-0677">Repeat</keyword>
<feature type="region of interest" description="Disordered" evidence="7">
    <location>
        <begin position="183"/>
        <end position="206"/>
    </location>
</feature>
<keyword evidence="9" id="KW-1185">Reference proteome</keyword>
<dbReference type="PROSITE" id="PS00678">
    <property type="entry name" value="WD_REPEATS_1"/>
    <property type="match status" value="1"/>
</dbReference>
<keyword evidence="4" id="KW-0833">Ubl conjugation pathway</keyword>
<keyword evidence="2 6" id="KW-0853">WD repeat</keyword>
<evidence type="ECO:0000256" key="7">
    <source>
        <dbReference type="SAM" id="MobiDB-lite"/>
    </source>
</evidence>
<evidence type="ECO:0000256" key="3">
    <source>
        <dbReference type="ARBA" id="ARBA00022737"/>
    </source>
</evidence>
<protein>
    <recommendedName>
        <fullName evidence="10">Protein lethal(2)denticleless</fullName>
    </recommendedName>
</protein>
<dbReference type="SUPFAM" id="SSF50978">
    <property type="entry name" value="WD40 repeat-like"/>
    <property type="match status" value="1"/>
</dbReference>
<dbReference type="Gene3D" id="2.130.10.10">
    <property type="entry name" value="YVTN repeat-like/Quinoprotein amine dehydrogenase"/>
    <property type="match status" value="2"/>
</dbReference>
<comment type="similarity">
    <text evidence="5">Belongs to the WD repeat cdt2 family.</text>
</comment>
<evidence type="ECO:0000256" key="6">
    <source>
        <dbReference type="PROSITE-ProRule" id="PRU00221"/>
    </source>
</evidence>
<feature type="compositionally biased region" description="Low complexity" evidence="7">
    <location>
        <begin position="534"/>
        <end position="552"/>
    </location>
</feature>
<feature type="region of interest" description="Disordered" evidence="7">
    <location>
        <begin position="394"/>
        <end position="635"/>
    </location>
</feature>
<dbReference type="InterPro" id="IPR036322">
    <property type="entry name" value="WD40_repeat_dom_sf"/>
</dbReference>
<feature type="repeat" description="WD" evidence="6">
    <location>
        <begin position="206"/>
        <end position="247"/>
    </location>
</feature>
<name>A0ABQ7QKV4_PLUXY</name>
<evidence type="ECO:0000256" key="2">
    <source>
        <dbReference type="ARBA" id="ARBA00022574"/>
    </source>
</evidence>
<feature type="compositionally biased region" description="Basic and acidic residues" evidence="7">
    <location>
        <begin position="625"/>
        <end position="635"/>
    </location>
</feature>
<dbReference type="Proteomes" id="UP000823941">
    <property type="component" value="Chromosome 12"/>
</dbReference>
<evidence type="ECO:0000256" key="1">
    <source>
        <dbReference type="ARBA" id="ARBA00004906"/>
    </source>
</evidence>
<dbReference type="InterPro" id="IPR019775">
    <property type="entry name" value="WD40_repeat_CS"/>
</dbReference>
<evidence type="ECO:0008006" key="10">
    <source>
        <dbReference type="Google" id="ProtNLM"/>
    </source>
</evidence>
<dbReference type="InterPro" id="IPR015943">
    <property type="entry name" value="WD40/YVTN_repeat-like_dom_sf"/>
</dbReference>
<dbReference type="PROSITE" id="PS50294">
    <property type="entry name" value="WD_REPEATS_REGION"/>
    <property type="match status" value="2"/>
</dbReference>
<dbReference type="Pfam" id="PF00400">
    <property type="entry name" value="WD40"/>
    <property type="match status" value="5"/>
</dbReference>